<comment type="caution">
    <text evidence="1">The sequence shown here is derived from an EMBL/GenBank/DDBJ whole genome shotgun (WGS) entry which is preliminary data.</text>
</comment>
<accession>A0A5B7FKQ5</accession>
<dbReference type="Proteomes" id="UP000324222">
    <property type="component" value="Unassembled WGS sequence"/>
</dbReference>
<keyword evidence="2" id="KW-1185">Reference proteome</keyword>
<gene>
    <name evidence="1" type="ORF">E2C01_042038</name>
</gene>
<evidence type="ECO:0000313" key="1">
    <source>
        <dbReference type="EMBL" id="MPC48270.1"/>
    </source>
</evidence>
<reference evidence="1 2" key="1">
    <citation type="submission" date="2019-05" db="EMBL/GenBank/DDBJ databases">
        <title>Another draft genome of Portunus trituberculatus and its Hox gene families provides insights of decapod evolution.</title>
        <authorList>
            <person name="Jeong J.-H."/>
            <person name="Song I."/>
            <person name="Kim S."/>
            <person name="Choi T."/>
            <person name="Kim D."/>
            <person name="Ryu S."/>
            <person name="Kim W."/>
        </authorList>
    </citation>
    <scope>NUCLEOTIDE SEQUENCE [LARGE SCALE GENOMIC DNA]</scope>
    <source>
        <tissue evidence="1">Muscle</tissue>
    </source>
</reference>
<dbReference type="AlphaFoldDB" id="A0A5B7FKQ5"/>
<evidence type="ECO:0000313" key="2">
    <source>
        <dbReference type="Proteomes" id="UP000324222"/>
    </source>
</evidence>
<dbReference type="EMBL" id="VSRR010008196">
    <property type="protein sequence ID" value="MPC48270.1"/>
    <property type="molecule type" value="Genomic_DNA"/>
</dbReference>
<organism evidence="1 2">
    <name type="scientific">Portunus trituberculatus</name>
    <name type="common">Swimming crab</name>
    <name type="synonym">Neptunus trituberculatus</name>
    <dbReference type="NCBI Taxonomy" id="210409"/>
    <lineage>
        <taxon>Eukaryota</taxon>
        <taxon>Metazoa</taxon>
        <taxon>Ecdysozoa</taxon>
        <taxon>Arthropoda</taxon>
        <taxon>Crustacea</taxon>
        <taxon>Multicrustacea</taxon>
        <taxon>Malacostraca</taxon>
        <taxon>Eumalacostraca</taxon>
        <taxon>Eucarida</taxon>
        <taxon>Decapoda</taxon>
        <taxon>Pleocyemata</taxon>
        <taxon>Brachyura</taxon>
        <taxon>Eubrachyura</taxon>
        <taxon>Portunoidea</taxon>
        <taxon>Portunidae</taxon>
        <taxon>Portuninae</taxon>
        <taxon>Portunus</taxon>
    </lineage>
</organism>
<sequence length="159" mass="17753">MFALCQGSDHFPLSKQATQLIEGRKIGGASWCVRLIFLSAKFVGLASHLIFSFFSSFVALGQNTLTYKTILSLHFDAGQLSRLPPSIHHLEVKSVCYDTLNKTGMRRPVSDPPSVSFSRYRLVFYSSLGQGNESESPTFVPYIRLLITKKMAVLLYRVG</sequence>
<protein>
    <submittedName>
        <fullName evidence="1">Uncharacterized protein</fullName>
    </submittedName>
</protein>
<proteinExistence type="predicted"/>
<name>A0A5B7FKQ5_PORTR</name>